<evidence type="ECO:0000313" key="2">
    <source>
        <dbReference type="Proteomes" id="UP001054252"/>
    </source>
</evidence>
<comment type="caution">
    <text evidence="1">The sequence shown here is derived from an EMBL/GenBank/DDBJ whole genome shotgun (WGS) entry which is preliminary data.</text>
</comment>
<gene>
    <name evidence="1" type="ORF">SLEP1_g49131</name>
</gene>
<reference evidence="1 2" key="1">
    <citation type="journal article" date="2021" name="Commun. Biol.">
        <title>The genome of Shorea leprosula (Dipterocarpaceae) highlights the ecological relevance of drought in aseasonal tropical rainforests.</title>
        <authorList>
            <person name="Ng K.K.S."/>
            <person name="Kobayashi M.J."/>
            <person name="Fawcett J.A."/>
            <person name="Hatakeyama M."/>
            <person name="Paape T."/>
            <person name="Ng C.H."/>
            <person name="Ang C.C."/>
            <person name="Tnah L.H."/>
            <person name="Lee C.T."/>
            <person name="Nishiyama T."/>
            <person name="Sese J."/>
            <person name="O'Brien M.J."/>
            <person name="Copetti D."/>
            <person name="Mohd Noor M.I."/>
            <person name="Ong R.C."/>
            <person name="Putra M."/>
            <person name="Sireger I.Z."/>
            <person name="Indrioko S."/>
            <person name="Kosugi Y."/>
            <person name="Izuno A."/>
            <person name="Isagi Y."/>
            <person name="Lee S.L."/>
            <person name="Shimizu K.K."/>
        </authorList>
    </citation>
    <scope>NUCLEOTIDE SEQUENCE [LARGE SCALE GENOMIC DNA]</scope>
    <source>
        <strain evidence="1">214</strain>
    </source>
</reference>
<accession>A0AAV5LWN4</accession>
<dbReference type="AlphaFoldDB" id="A0AAV5LWN4"/>
<name>A0AAV5LWN4_9ROSI</name>
<dbReference type="Proteomes" id="UP001054252">
    <property type="component" value="Unassembled WGS sequence"/>
</dbReference>
<evidence type="ECO:0000313" key="1">
    <source>
        <dbReference type="EMBL" id="GKV41625.1"/>
    </source>
</evidence>
<proteinExistence type="predicted"/>
<protein>
    <submittedName>
        <fullName evidence="1">Uncharacterized protein</fullName>
    </submittedName>
</protein>
<sequence>MDIHKAMCFPGGSTLMVSHLCKDTSGPAGSLKFLFPLNPCEKSSPSAADKSKGQQRADAAVNLCSCSSQGAKRKMLEGSLSH</sequence>
<dbReference type="EMBL" id="BPVZ01000151">
    <property type="protein sequence ID" value="GKV41625.1"/>
    <property type="molecule type" value="Genomic_DNA"/>
</dbReference>
<keyword evidence="2" id="KW-1185">Reference proteome</keyword>
<organism evidence="1 2">
    <name type="scientific">Rubroshorea leprosula</name>
    <dbReference type="NCBI Taxonomy" id="152421"/>
    <lineage>
        <taxon>Eukaryota</taxon>
        <taxon>Viridiplantae</taxon>
        <taxon>Streptophyta</taxon>
        <taxon>Embryophyta</taxon>
        <taxon>Tracheophyta</taxon>
        <taxon>Spermatophyta</taxon>
        <taxon>Magnoliopsida</taxon>
        <taxon>eudicotyledons</taxon>
        <taxon>Gunneridae</taxon>
        <taxon>Pentapetalae</taxon>
        <taxon>rosids</taxon>
        <taxon>malvids</taxon>
        <taxon>Malvales</taxon>
        <taxon>Dipterocarpaceae</taxon>
        <taxon>Rubroshorea</taxon>
    </lineage>
</organism>